<dbReference type="Proteomes" id="UP001596109">
    <property type="component" value="Unassembled WGS sequence"/>
</dbReference>
<name>A0ABW0TI52_9BACL</name>
<organism evidence="1 2">
    <name type="scientific">Sporosarcina soli</name>
    <dbReference type="NCBI Taxonomy" id="334736"/>
    <lineage>
        <taxon>Bacteria</taxon>
        <taxon>Bacillati</taxon>
        <taxon>Bacillota</taxon>
        <taxon>Bacilli</taxon>
        <taxon>Bacillales</taxon>
        <taxon>Caryophanaceae</taxon>
        <taxon>Sporosarcina</taxon>
    </lineage>
</organism>
<proteinExistence type="predicted"/>
<sequence>MIERVPWGVELFRYEVDVHYDFVVNHLFPIEKEITVPPYQGLTVISAIGPTALLAGGSCWA</sequence>
<dbReference type="RefSeq" id="WP_381433295.1">
    <property type="nucleotide sequence ID" value="NZ_JBHSNO010000005.1"/>
</dbReference>
<evidence type="ECO:0000313" key="2">
    <source>
        <dbReference type="Proteomes" id="UP001596109"/>
    </source>
</evidence>
<accession>A0ABW0TI52</accession>
<keyword evidence="2" id="KW-1185">Reference proteome</keyword>
<comment type="caution">
    <text evidence="1">The sequence shown here is derived from an EMBL/GenBank/DDBJ whole genome shotgun (WGS) entry which is preliminary data.</text>
</comment>
<evidence type="ECO:0000313" key="1">
    <source>
        <dbReference type="EMBL" id="MFC5589129.1"/>
    </source>
</evidence>
<gene>
    <name evidence="1" type="ORF">ACFPRA_09540</name>
</gene>
<reference evidence="2" key="1">
    <citation type="journal article" date="2019" name="Int. J. Syst. Evol. Microbiol.">
        <title>The Global Catalogue of Microorganisms (GCM) 10K type strain sequencing project: providing services to taxonomists for standard genome sequencing and annotation.</title>
        <authorList>
            <consortium name="The Broad Institute Genomics Platform"/>
            <consortium name="The Broad Institute Genome Sequencing Center for Infectious Disease"/>
            <person name="Wu L."/>
            <person name="Ma J."/>
        </authorList>
    </citation>
    <scope>NUCLEOTIDE SEQUENCE [LARGE SCALE GENOMIC DNA]</scope>
    <source>
        <strain evidence="2">CGMCC 4.1434</strain>
    </source>
</reference>
<dbReference type="EMBL" id="JBHSNO010000005">
    <property type="protein sequence ID" value="MFC5589129.1"/>
    <property type="molecule type" value="Genomic_DNA"/>
</dbReference>
<protein>
    <submittedName>
        <fullName evidence="1">Uncharacterized protein</fullName>
    </submittedName>
</protein>